<reference evidence="1" key="1">
    <citation type="submission" date="2021-03" db="EMBL/GenBank/DDBJ databases">
        <title>Antimicrobial resistance genes in bacteria isolated from Japanese honey, and their potential for conferring macrolide and lincosamide resistance in the American foulbrood pathogen Paenibacillus larvae.</title>
        <authorList>
            <person name="Okamoto M."/>
            <person name="Kumagai M."/>
            <person name="Kanamori H."/>
            <person name="Takamatsu D."/>
        </authorList>
    </citation>
    <scope>NUCLEOTIDE SEQUENCE</scope>
    <source>
        <strain evidence="1">J40TS1</strain>
    </source>
</reference>
<name>A0A919YQ06_9BACL</name>
<comment type="caution">
    <text evidence="1">The sequence shown here is derived from an EMBL/GenBank/DDBJ whole genome shotgun (WGS) entry which is preliminary data.</text>
</comment>
<evidence type="ECO:0000313" key="1">
    <source>
        <dbReference type="EMBL" id="GIP14868.1"/>
    </source>
</evidence>
<protein>
    <submittedName>
        <fullName evidence="1">Uncharacterized protein</fullName>
    </submittedName>
</protein>
<dbReference type="EMBL" id="BOSE01000001">
    <property type="protein sequence ID" value="GIP14868.1"/>
    <property type="molecule type" value="Genomic_DNA"/>
</dbReference>
<proteinExistence type="predicted"/>
<dbReference type="RefSeq" id="WP_213513053.1">
    <property type="nucleotide sequence ID" value="NZ_BOSE01000001.1"/>
</dbReference>
<dbReference type="AlphaFoldDB" id="A0A919YQ06"/>
<sequence>MNHTCQHYRFIEKVPPKRDLTFTFFSDGRLIIENNETGELITPSQLRSDSKEFYVKHRISFIKNRLQQAKERFA</sequence>
<gene>
    <name evidence="1" type="ORF">J40TS1_05100</name>
</gene>
<organism evidence="1 2">
    <name type="scientific">Paenibacillus montaniterrae</name>
    <dbReference type="NCBI Taxonomy" id="429341"/>
    <lineage>
        <taxon>Bacteria</taxon>
        <taxon>Bacillati</taxon>
        <taxon>Bacillota</taxon>
        <taxon>Bacilli</taxon>
        <taxon>Bacillales</taxon>
        <taxon>Paenibacillaceae</taxon>
        <taxon>Paenibacillus</taxon>
    </lineage>
</organism>
<keyword evidence="2" id="KW-1185">Reference proteome</keyword>
<accession>A0A919YQ06</accession>
<dbReference type="Proteomes" id="UP000683139">
    <property type="component" value="Unassembled WGS sequence"/>
</dbReference>
<evidence type="ECO:0000313" key="2">
    <source>
        <dbReference type="Proteomes" id="UP000683139"/>
    </source>
</evidence>